<evidence type="ECO:0000256" key="2">
    <source>
        <dbReference type="PROSITE-ProRule" id="PRU00325"/>
    </source>
</evidence>
<feature type="domain" description="SWIM-type" evidence="4">
    <location>
        <begin position="244"/>
        <end position="289"/>
    </location>
</feature>
<evidence type="ECO:0000313" key="6">
    <source>
        <dbReference type="Proteomes" id="UP000281406"/>
    </source>
</evidence>
<dbReference type="SUPFAM" id="SSF47113">
    <property type="entry name" value="Histone-fold"/>
    <property type="match status" value="1"/>
</dbReference>
<gene>
    <name evidence="5" type="ORF">DPX16_3797</name>
</gene>
<dbReference type="OrthoDB" id="1902038at2759"/>
<name>A0A3N0XET4_ANAGA</name>
<dbReference type="SMART" id="SM00428">
    <property type="entry name" value="H3"/>
    <property type="match status" value="1"/>
</dbReference>
<dbReference type="InterPro" id="IPR007527">
    <property type="entry name" value="Znf_SWIM"/>
</dbReference>
<feature type="region of interest" description="Disordered" evidence="3">
    <location>
        <begin position="420"/>
        <end position="458"/>
    </location>
</feature>
<sequence length="458" mass="52793">MARTKQTARKSTGGKAPRKQLATKAARKSAPATGGVKKPHRYRPGTVALREIRRYQKSTELLIRKLPFQRLAVTRWLSRSESGVCGPENADSRAHIMQFMAELKSCSTEHDFKKKAEMFHCQFKYLKDVCKYLRNHWEPIGHLWSNFGRCYKHGDSDTNNLIERFFHRLKYQFLCGIRNRRLDHLIDVLLNKTDKYFNIIQDLQSVGRVYNPLDSKMEEIKKSAQRMLDKGWATTVTIASTETYMYNVPSENNPHVVYCVCPAEQFCSCVAGTRGHTCKHLILLSLLTCGGGDETFPDMDTQLQAHANNLIQKKKYTIYAKPPKTIEGLFNEMTETSKDATDNSVEPIQNEIMNEDRRSATIRKLESILKTLQTWERIPEDIAHKVNELEVQTKEVNVNFERFGRLCDVDKSRKIRPLFANRKRKTDRGAASETRKDVTSSFPIKSRRKHKSVSGSRK</sequence>
<keyword evidence="2" id="KW-0862">Zinc</keyword>
<reference evidence="5 6" key="1">
    <citation type="submission" date="2018-10" db="EMBL/GenBank/DDBJ databases">
        <title>Genome assembly for a Yunnan-Guizhou Plateau 3E fish, Anabarilius grahami (Regan), and its evolutionary and genetic applications.</title>
        <authorList>
            <person name="Jiang W."/>
        </authorList>
    </citation>
    <scope>NUCLEOTIDE SEQUENCE [LARGE SCALE GENOMIC DNA]</scope>
    <source>
        <strain evidence="5">AG-KIZ</strain>
        <tissue evidence="5">Muscle</tissue>
    </source>
</reference>
<dbReference type="GO" id="GO:0008270">
    <property type="term" value="F:zinc ion binding"/>
    <property type="evidence" value="ECO:0007669"/>
    <property type="project" value="UniProtKB-KW"/>
</dbReference>
<proteinExistence type="inferred from homology"/>
<dbReference type="EMBL" id="RJVU01077530">
    <property type="protein sequence ID" value="ROI15896.1"/>
    <property type="molecule type" value="Genomic_DNA"/>
</dbReference>
<evidence type="ECO:0000313" key="5">
    <source>
        <dbReference type="EMBL" id="ROI15896.1"/>
    </source>
</evidence>
<dbReference type="Gene3D" id="1.10.20.10">
    <property type="entry name" value="Histone, subunit A"/>
    <property type="match status" value="1"/>
</dbReference>
<keyword evidence="2" id="KW-0863">Zinc-finger</keyword>
<dbReference type="GO" id="GO:0003677">
    <property type="term" value="F:DNA binding"/>
    <property type="evidence" value="ECO:0007669"/>
    <property type="project" value="InterPro"/>
</dbReference>
<comment type="caution">
    <text evidence="5">The sequence shown here is derived from an EMBL/GenBank/DDBJ whole genome shotgun (WGS) entry which is preliminary data.</text>
</comment>
<dbReference type="InterPro" id="IPR000164">
    <property type="entry name" value="Histone_H3/CENP-A"/>
</dbReference>
<dbReference type="InterPro" id="IPR009072">
    <property type="entry name" value="Histone-fold"/>
</dbReference>
<keyword evidence="6" id="KW-1185">Reference proteome</keyword>
<dbReference type="FunFam" id="1.10.20.10:FF:000111">
    <property type="entry name" value="Histone H3"/>
    <property type="match status" value="1"/>
</dbReference>
<dbReference type="PRINTS" id="PR00622">
    <property type="entry name" value="HISTONEH3"/>
</dbReference>
<evidence type="ECO:0000256" key="3">
    <source>
        <dbReference type="SAM" id="MobiDB-lite"/>
    </source>
</evidence>
<feature type="compositionally biased region" description="Basic and acidic residues" evidence="3">
    <location>
        <begin position="427"/>
        <end position="438"/>
    </location>
</feature>
<keyword evidence="2" id="KW-0479">Metal-binding</keyword>
<dbReference type="GO" id="GO:0000786">
    <property type="term" value="C:nucleosome"/>
    <property type="evidence" value="ECO:0007669"/>
    <property type="project" value="InterPro"/>
</dbReference>
<dbReference type="GO" id="GO:0046982">
    <property type="term" value="F:protein heterodimerization activity"/>
    <property type="evidence" value="ECO:0007669"/>
    <property type="project" value="InterPro"/>
</dbReference>
<dbReference type="PANTHER" id="PTHR11426">
    <property type="entry name" value="HISTONE H3"/>
    <property type="match status" value="1"/>
</dbReference>
<evidence type="ECO:0000259" key="4">
    <source>
        <dbReference type="PROSITE" id="PS50966"/>
    </source>
</evidence>
<dbReference type="PROSITE" id="PS00322">
    <property type="entry name" value="HISTONE_H3_1"/>
    <property type="match status" value="1"/>
</dbReference>
<accession>A0A3N0XET4</accession>
<dbReference type="Proteomes" id="UP000281406">
    <property type="component" value="Unassembled WGS sequence"/>
</dbReference>
<feature type="compositionally biased region" description="Basic residues" evidence="3">
    <location>
        <begin position="445"/>
        <end position="458"/>
    </location>
</feature>
<protein>
    <submittedName>
        <fullName evidence="5">Histone H3.3</fullName>
    </submittedName>
</protein>
<feature type="region of interest" description="Disordered" evidence="3">
    <location>
        <begin position="1"/>
        <end position="43"/>
    </location>
</feature>
<dbReference type="AlphaFoldDB" id="A0A3N0XET4"/>
<dbReference type="PROSITE" id="PS50966">
    <property type="entry name" value="ZF_SWIM"/>
    <property type="match status" value="1"/>
</dbReference>
<organism evidence="5 6">
    <name type="scientific">Anabarilius grahami</name>
    <name type="common">Kanglang fish</name>
    <name type="synonym">Barilius grahami</name>
    <dbReference type="NCBI Taxonomy" id="495550"/>
    <lineage>
        <taxon>Eukaryota</taxon>
        <taxon>Metazoa</taxon>
        <taxon>Chordata</taxon>
        <taxon>Craniata</taxon>
        <taxon>Vertebrata</taxon>
        <taxon>Euteleostomi</taxon>
        <taxon>Actinopterygii</taxon>
        <taxon>Neopterygii</taxon>
        <taxon>Teleostei</taxon>
        <taxon>Ostariophysi</taxon>
        <taxon>Cypriniformes</taxon>
        <taxon>Xenocyprididae</taxon>
        <taxon>Xenocypridinae</taxon>
        <taxon>Xenocypridinae incertae sedis</taxon>
        <taxon>Anabarilius</taxon>
    </lineage>
</organism>
<dbReference type="GO" id="GO:0030527">
    <property type="term" value="F:structural constituent of chromatin"/>
    <property type="evidence" value="ECO:0007669"/>
    <property type="project" value="InterPro"/>
</dbReference>
<comment type="similarity">
    <text evidence="1">Belongs to the histone H3 family.</text>
</comment>
<evidence type="ECO:0000256" key="1">
    <source>
        <dbReference type="ARBA" id="ARBA00010343"/>
    </source>
</evidence>